<accession>A0ABP9JMG5</accession>
<dbReference type="EMBL" id="BAABIW010000028">
    <property type="protein sequence ID" value="GAA5036524.1"/>
    <property type="molecule type" value="Genomic_DNA"/>
</dbReference>
<organism evidence="2 3">
    <name type="scientific">Terrabacter aeriphilus</name>
    <dbReference type="NCBI Taxonomy" id="515662"/>
    <lineage>
        <taxon>Bacteria</taxon>
        <taxon>Bacillati</taxon>
        <taxon>Actinomycetota</taxon>
        <taxon>Actinomycetes</taxon>
        <taxon>Micrococcales</taxon>
        <taxon>Intrasporangiaceae</taxon>
        <taxon>Terrabacter</taxon>
    </lineage>
</organism>
<evidence type="ECO:0000313" key="3">
    <source>
        <dbReference type="Proteomes" id="UP001500427"/>
    </source>
</evidence>
<dbReference type="InterPro" id="IPR000073">
    <property type="entry name" value="AB_hydrolase_1"/>
</dbReference>
<proteinExistence type="predicted"/>
<dbReference type="Gene3D" id="3.40.50.1820">
    <property type="entry name" value="alpha/beta hydrolase"/>
    <property type="match status" value="1"/>
</dbReference>
<feature type="domain" description="AB hydrolase-1" evidence="1">
    <location>
        <begin position="45"/>
        <end position="257"/>
    </location>
</feature>
<protein>
    <recommendedName>
        <fullName evidence="1">AB hydrolase-1 domain-containing protein</fullName>
    </recommendedName>
</protein>
<evidence type="ECO:0000259" key="1">
    <source>
        <dbReference type="Pfam" id="PF12697"/>
    </source>
</evidence>
<dbReference type="InterPro" id="IPR029058">
    <property type="entry name" value="AB_hydrolase_fold"/>
</dbReference>
<gene>
    <name evidence="2" type="ORF">GCM10023258_39560</name>
</gene>
<name>A0ABP9JMG5_9MICO</name>
<dbReference type="SUPFAM" id="SSF53474">
    <property type="entry name" value="alpha/beta-Hydrolases"/>
    <property type="match status" value="1"/>
</dbReference>
<keyword evidence="3" id="KW-1185">Reference proteome</keyword>
<reference evidence="3" key="1">
    <citation type="journal article" date="2019" name="Int. J. Syst. Evol. Microbiol.">
        <title>The Global Catalogue of Microorganisms (GCM) 10K type strain sequencing project: providing services to taxonomists for standard genome sequencing and annotation.</title>
        <authorList>
            <consortium name="The Broad Institute Genomics Platform"/>
            <consortium name="The Broad Institute Genome Sequencing Center for Infectious Disease"/>
            <person name="Wu L."/>
            <person name="Ma J."/>
        </authorList>
    </citation>
    <scope>NUCLEOTIDE SEQUENCE [LARGE SCALE GENOMIC DNA]</scope>
    <source>
        <strain evidence="3">JCM 17687</strain>
    </source>
</reference>
<evidence type="ECO:0000313" key="2">
    <source>
        <dbReference type="EMBL" id="GAA5036524.1"/>
    </source>
</evidence>
<sequence>MLVSPRDVLGRDVGPDVRVQFTSLRGPVVRSLSLGSDGPGTTPHVVVLPGLGLPFYTIPTARAIASRGLACTVLDLPGFGSNLPRPTSPSIHAAGLLAARWIEARRGDRPVVVLGHSTGGQAALTAALAVGVHHRRLALVLAGTTFAPEQRRLDRLVRATPFAYRDDRLDQIDPMEVWRGRTGILAMLRSGLHDAPEERIARLTAPLTVTAGVHDAFAPLAWLDQLALAATAAPSVRTSLLGGSHNNLFTHPDEVADLVLRAAADTTSE</sequence>
<comment type="caution">
    <text evidence="2">The sequence shown here is derived from an EMBL/GenBank/DDBJ whole genome shotgun (WGS) entry which is preliminary data.</text>
</comment>
<dbReference type="Pfam" id="PF12697">
    <property type="entry name" value="Abhydrolase_6"/>
    <property type="match status" value="1"/>
</dbReference>
<dbReference type="Proteomes" id="UP001500427">
    <property type="component" value="Unassembled WGS sequence"/>
</dbReference>